<keyword evidence="9" id="KW-1185">Reference proteome</keyword>
<evidence type="ECO:0000256" key="5">
    <source>
        <dbReference type="PROSITE-ProRule" id="PRU00333"/>
    </source>
</evidence>
<evidence type="ECO:0000256" key="2">
    <source>
        <dbReference type="ARBA" id="ARBA00022679"/>
    </source>
</evidence>
<dbReference type="PANTHER" id="PTHR46015">
    <property type="entry name" value="ZGC:172121"/>
    <property type="match status" value="1"/>
</dbReference>
<reference evidence="8" key="2">
    <citation type="submission" date="2021-03" db="UniProtKB">
        <authorList>
            <consortium name="EnsemblPlants"/>
        </authorList>
    </citation>
    <scope>IDENTIFICATION</scope>
</reference>
<evidence type="ECO:0000313" key="9">
    <source>
        <dbReference type="Proteomes" id="UP000596660"/>
    </source>
</evidence>
<evidence type="ECO:0000313" key="8">
    <source>
        <dbReference type="EnsemblPlants" id="AUR62035223-RA:cds"/>
    </source>
</evidence>
<feature type="compositionally biased region" description="Basic and acidic residues" evidence="6">
    <location>
        <begin position="553"/>
        <end position="570"/>
    </location>
</feature>
<proteinExistence type="predicted"/>
<dbReference type="PANTHER" id="PTHR46015:SF7">
    <property type="entry name" value="HOMOCYSTEINE S-METHYLTRANSFERASE 1"/>
    <property type="match status" value="1"/>
</dbReference>
<reference evidence="8" key="1">
    <citation type="journal article" date="2017" name="Nature">
        <title>The genome of Chenopodium quinoa.</title>
        <authorList>
            <person name="Jarvis D.E."/>
            <person name="Ho Y.S."/>
            <person name="Lightfoot D.J."/>
            <person name="Schmoeckel S.M."/>
            <person name="Li B."/>
            <person name="Borm T.J.A."/>
            <person name="Ohyanagi H."/>
            <person name="Mineta K."/>
            <person name="Michell C.T."/>
            <person name="Saber N."/>
            <person name="Kharbatia N.M."/>
            <person name="Rupper R.R."/>
            <person name="Sharp A.R."/>
            <person name="Dally N."/>
            <person name="Boughton B.A."/>
            <person name="Woo Y.H."/>
            <person name="Gao G."/>
            <person name="Schijlen E.G.W.M."/>
            <person name="Guo X."/>
            <person name="Momin A.A."/>
            <person name="Negrao S."/>
            <person name="Al-Babili S."/>
            <person name="Gehring C."/>
            <person name="Roessner U."/>
            <person name="Jung C."/>
            <person name="Murphy K."/>
            <person name="Arold S.T."/>
            <person name="Gojobori T."/>
            <person name="van der Linden C.G."/>
            <person name="van Loo E.N."/>
            <person name="Jellen E.N."/>
            <person name="Maughan P.J."/>
            <person name="Tester M."/>
        </authorList>
    </citation>
    <scope>NUCLEOTIDE SEQUENCE [LARGE SCALE GENOMIC DNA]</scope>
    <source>
        <strain evidence="8">cv. PI 614886</strain>
    </source>
</reference>
<feature type="compositionally biased region" description="Basic and acidic residues" evidence="6">
    <location>
        <begin position="585"/>
        <end position="596"/>
    </location>
</feature>
<feature type="region of interest" description="Disordered" evidence="6">
    <location>
        <begin position="490"/>
        <end position="510"/>
    </location>
</feature>
<organism evidence="8 9">
    <name type="scientific">Chenopodium quinoa</name>
    <name type="common">Quinoa</name>
    <dbReference type="NCBI Taxonomy" id="63459"/>
    <lineage>
        <taxon>Eukaryota</taxon>
        <taxon>Viridiplantae</taxon>
        <taxon>Streptophyta</taxon>
        <taxon>Embryophyta</taxon>
        <taxon>Tracheophyta</taxon>
        <taxon>Spermatophyta</taxon>
        <taxon>Magnoliopsida</taxon>
        <taxon>eudicotyledons</taxon>
        <taxon>Gunneridae</taxon>
        <taxon>Pentapetalae</taxon>
        <taxon>Caryophyllales</taxon>
        <taxon>Chenopodiaceae</taxon>
        <taxon>Chenopodioideae</taxon>
        <taxon>Atripliceae</taxon>
        <taxon>Chenopodium</taxon>
    </lineage>
</organism>
<evidence type="ECO:0000259" key="7">
    <source>
        <dbReference type="PROSITE" id="PS50970"/>
    </source>
</evidence>
<name>A0A803MU01_CHEQI</name>
<evidence type="ECO:0000256" key="6">
    <source>
        <dbReference type="SAM" id="MobiDB-lite"/>
    </source>
</evidence>
<dbReference type="EnsemblPlants" id="AUR62035223-RA">
    <property type="protein sequence ID" value="AUR62035223-RA:cds"/>
    <property type="gene ID" value="AUR62035223"/>
</dbReference>
<evidence type="ECO:0000256" key="4">
    <source>
        <dbReference type="ARBA" id="ARBA00022833"/>
    </source>
</evidence>
<keyword evidence="3 5" id="KW-0479">Metal-binding</keyword>
<comment type="cofactor">
    <cofactor evidence="5">
        <name>Zn(2+)</name>
        <dbReference type="ChEBI" id="CHEBI:29105"/>
    </cofactor>
</comment>
<dbReference type="GO" id="GO:0009086">
    <property type="term" value="P:methionine biosynthetic process"/>
    <property type="evidence" value="ECO:0007669"/>
    <property type="project" value="TreeGrafter"/>
</dbReference>
<keyword evidence="2 5" id="KW-0808">Transferase</keyword>
<dbReference type="FunFam" id="3.20.20.330:FF:000002">
    <property type="entry name" value="Homocysteine S-methyltransferase"/>
    <property type="match status" value="1"/>
</dbReference>
<dbReference type="Gramene" id="AUR62035223-RA">
    <property type="protein sequence ID" value="AUR62035223-RA:cds"/>
    <property type="gene ID" value="AUR62035223"/>
</dbReference>
<dbReference type="PROSITE" id="PS50970">
    <property type="entry name" value="HCY"/>
    <property type="match status" value="1"/>
</dbReference>
<accession>A0A803MU01</accession>
<dbReference type="GO" id="GO:0046872">
    <property type="term" value="F:metal ion binding"/>
    <property type="evidence" value="ECO:0007669"/>
    <property type="project" value="UniProtKB-KW"/>
</dbReference>
<dbReference type="NCBIfam" id="NF007020">
    <property type="entry name" value="PRK09485.1"/>
    <property type="match status" value="1"/>
</dbReference>
<feature type="region of interest" description="Disordered" evidence="6">
    <location>
        <begin position="553"/>
        <end position="596"/>
    </location>
</feature>
<dbReference type="Pfam" id="PF02574">
    <property type="entry name" value="S-methyl_trans"/>
    <property type="match status" value="1"/>
</dbReference>
<dbReference type="Gene3D" id="3.20.20.330">
    <property type="entry name" value="Homocysteine-binding-like domain"/>
    <property type="match status" value="1"/>
</dbReference>
<keyword evidence="1 5" id="KW-0489">Methyltransferase</keyword>
<dbReference type="GO" id="GO:0032259">
    <property type="term" value="P:methylation"/>
    <property type="evidence" value="ECO:0007669"/>
    <property type="project" value="UniProtKB-KW"/>
</dbReference>
<dbReference type="AlphaFoldDB" id="A0A803MU01"/>
<dbReference type="InterPro" id="IPR003726">
    <property type="entry name" value="HCY_dom"/>
</dbReference>
<feature type="domain" description="Hcy-binding" evidence="7">
    <location>
        <begin position="11"/>
        <end position="325"/>
    </location>
</feature>
<dbReference type="InterPro" id="IPR051486">
    <property type="entry name" value="Hcy_S-methyltransferase"/>
</dbReference>
<feature type="binding site" evidence="5">
    <location>
        <position position="311"/>
    </location>
    <ligand>
        <name>Zn(2+)</name>
        <dbReference type="ChEBI" id="CHEBI:29105"/>
    </ligand>
</feature>
<sequence length="596" mass="66277">MGKEEAKATSLLKETIEKAGGCGVIDGGLATQLEIHGASFDDPLWSAVCLINDPHLIKRVHLEYLEAGADVLVTSSYQATIPGFLSRGLSMQEAESLLEKSVRLAIDARDEFWNAVNKNAENSYNKALVAASVGSYGAYLADGSEYSGNYGQNIDVAKLKDFHRRRVQVLAGASPDILAFETIPNRLETQAIVELLEEENIHIPSWICYSSVDGEHASSGESFEECLNVVNKSKKVAIVGINCAPPQYVDGLIRKFKKLTDKVIAVYPNSGETWDGKAKRWLPPKCSKDDDFGSLAIRWRDSGAKLIGGCCRTSPATVRDISKAMKRNLDLMDSIVLKFQTTENVVDINVDNVDKVMWIDFIIEYEELLRKNGYMMPKYSSFHYCYNKKDVKITSDSDLMSMLDRVGGSKKVITVYVGSVATPSECVVAARNLTESLKNKPYLPNMHYGMSPPKKNNQIFDVGTSDMSDVSPPRINEILIDNWERMDEEASGSDTTTFSNAPLLHKTTLNPTSSNNTALIVHKIPKTTAARNGLINTPYEIEAQVITEEEFNRRFEQPHNNKFEHGENSRPEMNADIGDEDLDREFERGVVSDEED</sequence>
<feature type="binding site" evidence="5">
    <location>
        <position position="310"/>
    </location>
    <ligand>
        <name>Zn(2+)</name>
        <dbReference type="ChEBI" id="CHEBI:29105"/>
    </ligand>
</feature>
<dbReference type="Proteomes" id="UP000596660">
    <property type="component" value="Unplaced"/>
</dbReference>
<dbReference type="GO" id="GO:0008898">
    <property type="term" value="F:S-adenosylmethionine-homocysteine S-methyltransferase activity"/>
    <property type="evidence" value="ECO:0007669"/>
    <property type="project" value="TreeGrafter"/>
</dbReference>
<dbReference type="SUPFAM" id="SSF82282">
    <property type="entry name" value="Homocysteine S-methyltransferase"/>
    <property type="match status" value="1"/>
</dbReference>
<evidence type="ECO:0000256" key="1">
    <source>
        <dbReference type="ARBA" id="ARBA00022603"/>
    </source>
</evidence>
<evidence type="ECO:0000256" key="3">
    <source>
        <dbReference type="ARBA" id="ARBA00022723"/>
    </source>
</evidence>
<dbReference type="InterPro" id="IPR036589">
    <property type="entry name" value="HCY_dom_sf"/>
</dbReference>
<dbReference type="GO" id="GO:0033528">
    <property type="term" value="P:S-methylmethionine cycle"/>
    <property type="evidence" value="ECO:0007669"/>
    <property type="project" value="TreeGrafter"/>
</dbReference>
<keyword evidence="4 5" id="KW-0862">Zinc</keyword>
<feature type="binding site" evidence="5">
    <location>
        <position position="243"/>
    </location>
    <ligand>
        <name>Zn(2+)</name>
        <dbReference type="ChEBI" id="CHEBI:29105"/>
    </ligand>
</feature>
<protein>
    <recommendedName>
        <fullName evidence="7">Hcy-binding domain-containing protein</fullName>
    </recommendedName>
</protein>